<dbReference type="SUPFAM" id="SSF48019">
    <property type="entry name" value="post-AAA+ oligomerization domain-like"/>
    <property type="match status" value="1"/>
</dbReference>
<dbReference type="OrthoDB" id="841678at2759"/>
<accession>A0A067KHB0</accession>
<dbReference type="Pfam" id="PF22534">
    <property type="entry name" value="RFC_C"/>
    <property type="match status" value="1"/>
</dbReference>
<dbReference type="FunFam" id="3.40.50.300:FF:001503">
    <property type="entry name" value="Replication factor C subunit 3"/>
    <property type="match status" value="1"/>
</dbReference>
<proteinExistence type="predicted"/>
<dbReference type="FunFam" id="1.10.8.60:FF:000030">
    <property type="entry name" value="replication factor C subunit 3"/>
    <property type="match status" value="1"/>
</dbReference>
<gene>
    <name evidence="2" type="ORF">JCGZ_14961</name>
</gene>
<dbReference type="InterPro" id="IPR050238">
    <property type="entry name" value="DNA_Rep/Repair_Clamp_Loader"/>
</dbReference>
<dbReference type="Gene3D" id="1.10.8.60">
    <property type="match status" value="1"/>
</dbReference>
<keyword evidence="3" id="KW-1185">Reference proteome</keyword>
<feature type="compositionally biased region" description="Polar residues" evidence="1">
    <location>
        <begin position="1"/>
        <end position="22"/>
    </location>
</feature>
<feature type="region of interest" description="Disordered" evidence="1">
    <location>
        <begin position="1"/>
        <end position="234"/>
    </location>
</feature>
<feature type="compositionally biased region" description="Basic and acidic residues" evidence="1">
    <location>
        <begin position="78"/>
        <end position="90"/>
    </location>
</feature>
<reference evidence="2 3" key="1">
    <citation type="journal article" date="2014" name="PLoS ONE">
        <title>Global Analysis of Gene Expression Profiles in Physic Nut (Jatropha curcas L.) Seedlings Exposed to Salt Stress.</title>
        <authorList>
            <person name="Zhang L."/>
            <person name="Zhang C."/>
            <person name="Wu P."/>
            <person name="Chen Y."/>
            <person name="Li M."/>
            <person name="Jiang H."/>
            <person name="Wu G."/>
        </authorList>
    </citation>
    <scope>NUCLEOTIDE SEQUENCE [LARGE SCALE GENOMIC DNA]</scope>
    <source>
        <strain evidence="3">cv. GZQX0401</strain>
        <tissue evidence="2">Young leaves</tissue>
    </source>
</reference>
<dbReference type="PANTHER" id="PTHR11669:SF25">
    <property type="entry name" value="OS02G0704966 PROTEIN"/>
    <property type="match status" value="1"/>
</dbReference>
<dbReference type="GO" id="GO:0006261">
    <property type="term" value="P:DNA-templated DNA replication"/>
    <property type="evidence" value="ECO:0007669"/>
    <property type="project" value="TreeGrafter"/>
</dbReference>
<dbReference type="GO" id="GO:0006281">
    <property type="term" value="P:DNA repair"/>
    <property type="evidence" value="ECO:0007669"/>
    <property type="project" value="TreeGrafter"/>
</dbReference>
<dbReference type="PANTHER" id="PTHR11669">
    <property type="entry name" value="REPLICATION FACTOR C / DNA POLYMERASE III GAMMA-TAU SUBUNIT"/>
    <property type="match status" value="1"/>
</dbReference>
<evidence type="ECO:0008006" key="4">
    <source>
        <dbReference type="Google" id="ProtNLM"/>
    </source>
</evidence>
<dbReference type="STRING" id="180498.A0A067KHB0"/>
<dbReference type="Pfam" id="PF21960">
    <property type="entry name" value="RCF1-5-like_lid"/>
    <property type="match status" value="1"/>
</dbReference>
<dbReference type="Proteomes" id="UP000027138">
    <property type="component" value="Unassembled WGS sequence"/>
</dbReference>
<dbReference type="GO" id="GO:0003689">
    <property type="term" value="F:DNA clamp loader activity"/>
    <property type="evidence" value="ECO:0007669"/>
    <property type="project" value="TreeGrafter"/>
</dbReference>
<protein>
    <recommendedName>
        <fullName evidence="4">Replication factor C C-terminal domain-containing protein</fullName>
    </recommendedName>
</protein>
<dbReference type="SUPFAM" id="SSF52540">
    <property type="entry name" value="P-loop containing nucleoside triphosphate hydrolases"/>
    <property type="match status" value="1"/>
</dbReference>
<organism evidence="2 3">
    <name type="scientific">Jatropha curcas</name>
    <name type="common">Barbados nut</name>
    <dbReference type="NCBI Taxonomy" id="180498"/>
    <lineage>
        <taxon>Eukaryota</taxon>
        <taxon>Viridiplantae</taxon>
        <taxon>Streptophyta</taxon>
        <taxon>Embryophyta</taxon>
        <taxon>Tracheophyta</taxon>
        <taxon>Spermatophyta</taxon>
        <taxon>Magnoliopsida</taxon>
        <taxon>eudicotyledons</taxon>
        <taxon>Gunneridae</taxon>
        <taxon>Pentapetalae</taxon>
        <taxon>rosids</taxon>
        <taxon>fabids</taxon>
        <taxon>Malpighiales</taxon>
        <taxon>Euphorbiaceae</taxon>
        <taxon>Crotonoideae</taxon>
        <taxon>Jatropheae</taxon>
        <taxon>Jatropha</taxon>
    </lineage>
</organism>
<dbReference type="GO" id="GO:0003677">
    <property type="term" value="F:DNA binding"/>
    <property type="evidence" value="ECO:0007669"/>
    <property type="project" value="InterPro"/>
</dbReference>
<name>A0A067KHB0_JATCU</name>
<dbReference type="Gene3D" id="1.20.272.10">
    <property type="match status" value="1"/>
</dbReference>
<dbReference type="EMBL" id="KK914609">
    <property type="protein sequence ID" value="KDP31645.1"/>
    <property type="molecule type" value="Genomic_DNA"/>
</dbReference>
<dbReference type="GO" id="GO:0005663">
    <property type="term" value="C:DNA replication factor C complex"/>
    <property type="evidence" value="ECO:0007669"/>
    <property type="project" value="TreeGrafter"/>
</dbReference>
<dbReference type="AlphaFoldDB" id="A0A067KHB0"/>
<feature type="compositionally biased region" description="Polar residues" evidence="1">
    <location>
        <begin position="208"/>
        <end position="221"/>
    </location>
</feature>
<dbReference type="InterPro" id="IPR027417">
    <property type="entry name" value="P-loop_NTPase"/>
</dbReference>
<evidence type="ECO:0000313" key="2">
    <source>
        <dbReference type="EMBL" id="KDP31645.1"/>
    </source>
</evidence>
<dbReference type="GO" id="GO:0005634">
    <property type="term" value="C:nucleus"/>
    <property type="evidence" value="ECO:0007669"/>
    <property type="project" value="TreeGrafter"/>
</dbReference>
<dbReference type="InterPro" id="IPR008921">
    <property type="entry name" value="DNA_pol3_clamp-load_cplx_C"/>
</dbReference>
<sequence length="765" mass="86824">MDSMEINTLRYSKPSQPSSAHSLKQRRSGYEPSDTETDWQESPLHDQSHQYDGIFGRKMGLDLPRNISPIRNIRKVSSKFEDSSPKKDSRVSPVRRRNSSKSPYKARKEEGRNVSPISVRRNVSPFSKSECKRQISPINSNTENHVMHNNEESISSSRRKNQRTPNRDERSPFSQFGEVTRTSERSGHSRRSLTAPRQRPREKDQENNQRAPSPLTRSMSNKQREREATHVQTPCVGELNEMVANIKMSRTPVFNAPNFESTGSISPGDIFFSRDRTALMMQKNGLPKNGNNMTPRPTSFLSTSNGNVKHNPPRNLMSSYSRTSMITSSAVTSGKFSTESSKMSESSRTTSGSLKKFTANIKKSQSDAWFSCMRRGSCRNSRSSPEKGQLNEASFIEKAFVVENLRQFWADKHQPCSLNGFTCHKQEAQLLKQIVSLNNIPHILLKGPSGSGKRSLAMALLCEIFGDACRNVSHDLRYFQVQEKRAMQVVVPITSSAHHVELNVTSEPNAKYALMGLVKEIRNNYAIVPEVSTATFKPDYKVLVLYQVDKAIENVQHLIKWIMDCYTDTCKLILCCEDDVNILESVKNRCKVIKVDAPVTHEIMEVLIQIARKEDFDLPMNFAARVAAKSKQNLRKAIMALEACKAHNYPFADDQPIPLGWEEVLIELATEILADPAPKRLFLARGKFQKLLVDFVHPKLVLLKLAEQFLKGVEASSRRELYYWHAYYDKRLPTGSSALLKLEEFVAKFMSIQRKNSGSSSNRYE</sequence>
<dbReference type="Gene3D" id="3.40.50.300">
    <property type="entry name" value="P-loop containing nucleotide triphosphate hydrolases"/>
    <property type="match status" value="1"/>
</dbReference>
<evidence type="ECO:0000313" key="3">
    <source>
        <dbReference type="Proteomes" id="UP000027138"/>
    </source>
</evidence>
<evidence type="ECO:0000256" key="1">
    <source>
        <dbReference type="SAM" id="MobiDB-lite"/>
    </source>
</evidence>